<keyword evidence="3" id="KW-1185">Reference proteome</keyword>
<dbReference type="EMBL" id="JANEYF010003925">
    <property type="protein sequence ID" value="KAJ8933075.1"/>
    <property type="molecule type" value="Genomic_DNA"/>
</dbReference>
<name>A0AAV8X3I4_9CUCU</name>
<dbReference type="Proteomes" id="UP001162156">
    <property type="component" value="Unassembled WGS sequence"/>
</dbReference>
<evidence type="ECO:0000256" key="1">
    <source>
        <dbReference type="SAM" id="MobiDB-lite"/>
    </source>
</evidence>
<proteinExistence type="predicted"/>
<organism evidence="2 3">
    <name type="scientific">Rhamnusium bicolor</name>
    <dbReference type="NCBI Taxonomy" id="1586634"/>
    <lineage>
        <taxon>Eukaryota</taxon>
        <taxon>Metazoa</taxon>
        <taxon>Ecdysozoa</taxon>
        <taxon>Arthropoda</taxon>
        <taxon>Hexapoda</taxon>
        <taxon>Insecta</taxon>
        <taxon>Pterygota</taxon>
        <taxon>Neoptera</taxon>
        <taxon>Endopterygota</taxon>
        <taxon>Coleoptera</taxon>
        <taxon>Polyphaga</taxon>
        <taxon>Cucujiformia</taxon>
        <taxon>Chrysomeloidea</taxon>
        <taxon>Cerambycidae</taxon>
        <taxon>Lepturinae</taxon>
        <taxon>Rhagiini</taxon>
        <taxon>Rhamnusium</taxon>
    </lineage>
</organism>
<sequence length="89" mass="9923">MNIARTSCIDANLFGSDFGERLKAAKDVEKSSRDLKANNASQSRFTKSNVDRKIQSNNKLNYRGPPRGKETRGITGHLATGNHRITINY</sequence>
<comment type="caution">
    <text evidence="2">The sequence shown here is derived from an EMBL/GenBank/DDBJ whole genome shotgun (WGS) entry which is preliminary data.</text>
</comment>
<evidence type="ECO:0000313" key="3">
    <source>
        <dbReference type="Proteomes" id="UP001162156"/>
    </source>
</evidence>
<reference evidence="2" key="1">
    <citation type="journal article" date="2023" name="Insect Mol. Biol.">
        <title>Genome sequencing provides insights into the evolution of gene families encoding plant cell wall-degrading enzymes in longhorned beetles.</title>
        <authorList>
            <person name="Shin N.R."/>
            <person name="Okamura Y."/>
            <person name="Kirsch R."/>
            <person name="Pauchet Y."/>
        </authorList>
    </citation>
    <scope>NUCLEOTIDE SEQUENCE</scope>
    <source>
        <strain evidence="2">RBIC_L_NR</strain>
    </source>
</reference>
<feature type="compositionally biased region" description="Polar residues" evidence="1">
    <location>
        <begin position="38"/>
        <end position="48"/>
    </location>
</feature>
<feature type="region of interest" description="Disordered" evidence="1">
    <location>
        <begin position="28"/>
        <end position="75"/>
    </location>
</feature>
<evidence type="ECO:0000313" key="2">
    <source>
        <dbReference type="EMBL" id="KAJ8933075.1"/>
    </source>
</evidence>
<dbReference type="AlphaFoldDB" id="A0AAV8X3I4"/>
<accession>A0AAV8X3I4</accession>
<gene>
    <name evidence="2" type="ORF">NQ314_014229</name>
</gene>
<protein>
    <submittedName>
        <fullName evidence="2">Uncharacterized protein</fullName>
    </submittedName>
</protein>